<sequence length="122" mass="13310">MPSLAASLHLRSPLLDLVFFLSSVLVAPSTVSLSSTTHSCPTSSTTSPPSPALWSLSYAPYPPCGSSSSSHSPRLAHHQRLRLPRWLLPAIVHRVPYRAGRDPKMCRYTTPVGRSRDCYIGV</sequence>
<dbReference type="EMBL" id="BKCP01007515">
    <property type="protein sequence ID" value="GER46436.1"/>
    <property type="molecule type" value="Genomic_DNA"/>
</dbReference>
<proteinExistence type="predicted"/>
<feature type="signal peptide" evidence="1">
    <location>
        <begin position="1"/>
        <end position="28"/>
    </location>
</feature>
<gene>
    <name evidence="2" type="ORF">STAS_23485</name>
</gene>
<evidence type="ECO:0000313" key="2">
    <source>
        <dbReference type="EMBL" id="GER46436.1"/>
    </source>
</evidence>
<feature type="chain" id="PRO_5022704128" evidence="1">
    <location>
        <begin position="29"/>
        <end position="122"/>
    </location>
</feature>
<keyword evidence="1" id="KW-0732">Signal</keyword>
<evidence type="ECO:0000256" key="1">
    <source>
        <dbReference type="SAM" id="SignalP"/>
    </source>
</evidence>
<evidence type="ECO:0000313" key="3">
    <source>
        <dbReference type="Proteomes" id="UP000325081"/>
    </source>
</evidence>
<reference evidence="3" key="1">
    <citation type="journal article" date="2019" name="Curr. Biol.">
        <title>Genome Sequence of Striga asiatica Provides Insight into the Evolution of Plant Parasitism.</title>
        <authorList>
            <person name="Yoshida S."/>
            <person name="Kim S."/>
            <person name="Wafula E.K."/>
            <person name="Tanskanen J."/>
            <person name="Kim Y.M."/>
            <person name="Honaas L."/>
            <person name="Yang Z."/>
            <person name="Spallek T."/>
            <person name="Conn C.E."/>
            <person name="Ichihashi Y."/>
            <person name="Cheong K."/>
            <person name="Cui S."/>
            <person name="Der J.P."/>
            <person name="Gundlach H."/>
            <person name="Jiao Y."/>
            <person name="Hori C."/>
            <person name="Ishida J.K."/>
            <person name="Kasahara H."/>
            <person name="Kiba T."/>
            <person name="Kim M.S."/>
            <person name="Koo N."/>
            <person name="Laohavisit A."/>
            <person name="Lee Y.H."/>
            <person name="Lumba S."/>
            <person name="McCourt P."/>
            <person name="Mortimer J.C."/>
            <person name="Mutuku J.M."/>
            <person name="Nomura T."/>
            <person name="Sasaki-Sekimoto Y."/>
            <person name="Seto Y."/>
            <person name="Wang Y."/>
            <person name="Wakatake T."/>
            <person name="Sakakibara H."/>
            <person name="Demura T."/>
            <person name="Yamaguchi S."/>
            <person name="Yoneyama K."/>
            <person name="Manabe R.I."/>
            <person name="Nelson D.C."/>
            <person name="Schulman A.H."/>
            <person name="Timko M.P."/>
            <person name="dePamphilis C.W."/>
            <person name="Choi D."/>
            <person name="Shirasu K."/>
        </authorList>
    </citation>
    <scope>NUCLEOTIDE SEQUENCE [LARGE SCALE GENOMIC DNA]</scope>
    <source>
        <strain evidence="3">cv. UVA1</strain>
    </source>
</reference>
<comment type="caution">
    <text evidence="2">The sequence shown here is derived from an EMBL/GenBank/DDBJ whole genome shotgun (WGS) entry which is preliminary data.</text>
</comment>
<name>A0A5A7QN57_STRAF</name>
<accession>A0A5A7QN57</accession>
<protein>
    <submittedName>
        <fullName evidence="2">Basic-leucine zipper transcription factor family protein</fullName>
    </submittedName>
</protein>
<organism evidence="2 3">
    <name type="scientific">Striga asiatica</name>
    <name type="common">Asiatic witchweed</name>
    <name type="synonym">Buchnera asiatica</name>
    <dbReference type="NCBI Taxonomy" id="4170"/>
    <lineage>
        <taxon>Eukaryota</taxon>
        <taxon>Viridiplantae</taxon>
        <taxon>Streptophyta</taxon>
        <taxon>Embryophyta</taxon>
        <taxon>Tracheophyta</taxon>
        <taxon>Spermatophyta</taxon>
        <taxon>Magnoliopsida</taxon>
        <taxon>eudicotyledons</taxon>
        <taxon>Gunneridae</taxon>
        <taxon>Pentapetalae</taxon>
        <taxon>asterids</taxon>
        <taxon>lamiids</taxon>
        <taxon>Lamiales</taxon>
        <taxon>Orobanchaceae</taxon>
        <taxon>Buchnereae</taxon>
        <taxon>Striga</taxon>
    </lineage>
</organism>
<dbReference type="Proteomes" id="UP000325081">
    <property type="component" value="Unassembled WGS sequence"/>
</dbReference>
<keyword evidence="3" id="KW-1185">Reference proteome</keyword>
<dbReference type="AlphaFoldDB" id="A0A5A7QN57"/>